<evidence type="ECO:0000259" key="3">
    <source>
        <dbReference type="Pfam" id="PF08386"/>
    </source>
</evidence>
<accession>A0A9P8V916</accession>
<evidence type="ECO:0000256" key="2">
    <source>
        <dbReference type="ARBA" id="ARBA00022801"/>
    </source>
</evidence>
<protein>
    <submittedName>
        <fullName evidence="4">TAP-like protein-domain-containing protein</fullName>
    </submittedName>
</protein>
<comment type="caution">
    <text evidence="4">The sequence shown here is derived from an EMBL/GenBank/DDBJ whole genome shotgun (WGS) entry which is preliminary data.</text>
</comment>
<dbReference type="InterPro" id="IPR013595">
    <property type="entry name" value="Pept_S33_TAP-like_C"/>
</dbReference>
<dbReference type="Proteomes" id="UP000770015">
    <property type="component" value="Unassembled WGS sequence"/>
</dbReference>
<evidence type="ECO:0000313" key="5">
    <source>
        <dbReference type="Proteomes" id="UP000770015"/>
    </source>
</evidence>
<dbReference type="PANTHER" id="PTHR43248:SF25">
    <property type="entry name" value="AB HYDROLASE-1 DOMAIN-CONTAINING PROTEIN-RELATED"/>
    <property type="match status" value="1"/>
</dbReference>
<dbReference type="Gene3D" id="3.40.50.1820">
    <property type="entry name" value="alpha/beta hydrolase"/>
    <property type="match status" value="1"/>
</dbReference>
<evidence type="ECO:0000313" key="4">
    <source>
        <dbReference type="EMBL" id="KAH6685060.1"/>
    </source>
</evidence>
<dbReference type="AlphaFoldDB" id="A0A9P8V916"/>
<keyword evidence="2" id="KW-0378">Hydrolase</keyword>
<feature type="domain" description="Peptidase S33 tripeptidyl aminopeptidase-like C-terminal" evidence="3">
    <location>
        <begin position="406"/>
        <end position="519"/>
    </location>
</feature>
<gene>
    <name evidence="4" type="ORF">F5X68DRAFT_242190</name>
</gene>
<keyword evidence="5" id="KW-1185">Reference proteome</keyword>
<proteinExistence type="inferred from homology"/>
<comment type="similarity">
    <text evidence="1">Belongs to the peptidase S33 family.</text>
</comment>
<dbReference type="InterPro" id="IPR051601">
    <property type="entry name" value="Serine_prot/Carboxylest_S33"/>
</dbReference>
<dbReference type="SUPFAM" id="SSF53474">
    <property type="entry name" value="alpha/beta-Hydrolases"/>
    <property type="match status" value="1"/>
</dbReference>
<dbReference type="EMBL" id="JAGSXJ010000016">
    <property type="protein sequence ID" value="KAH6685060.1"/>
    <property type="molecule type" value="Genomic_DNA"/>
</dbReference>
<dbReference type="PANTHER" id="PTHR43248">
    <property type="entry name" value="2-SUCCINYL-6-HYDROXY-2,4-CYCLOHEXADIENE-1-CARBOXYLATE SYNTHASE"/>
    <property type="match status" value="1"/>
</dbReference>
<organism evidence="4 5">
    <name type="scientific">Plectosphaerella plurivora</name>
    <dbReference type="NCBI Taxonomy" id="936078"/>
    <lineage>
        <taxon>Eukaryota</taxon>
        <taxon>Fungi</taxon>
        <taxon>Dikarya</taxon>
        <taxon>Ascomycota</taxon>
        <taxon>Pezizomycotina</taxon>
        <taxon>Sordariomycetes</taxon>
        <taxon>Hypocreomycetidae</taxon>
        <taxon>Glomerellales</taxon>
        <taxon>Plectosphaerellaceae</taxon>
        <taxon>Plectosphaerella</taxon>
    </lineage>
</organism>
<name>A0A9P8V916_9PEZI</name>
<dbReference type="InterPro" id="IPR029058">
    <property type="entry name" value="AB_hydrolase_fold"/>
</dbReference>
<sequence length="537" mass="58170">MKITNPLIHARQLEGLFDWSAITPTRQIQYHDCYGEFKCARLKVPLDWSKANSTGCSSSSKWAAIGIVTLPATVPETDPSFGGTILVNQGGPGGAGSQFVIGVGKYLQGILDGDRHYEILGFDPRGISLSTPRAECYDAASDRAFDALQRQGMSPVSDDLGLAFNYQNLKGLGELCGEQGPDSILNHMSTAAVARDMLEIVDRVDELRRGNSSAPDDDARKPGLQYLAVSYGTVLGNTFASMFPGRVERMVLDGVADAEDFVSGTWLKNLNDAEIVVDHFYETCFKAGQLCPLKHSSDESAADMRGRVDSFIEDLGKSIASYEDLSITIADALAGNYTLLLKSPEATSHLYEETCVGLDRNEPLISWDCESEAGMAVLCGDSAADAGERSLSWARDIVDTLQAQSPSTGEPWSRIPLSCSGWKYQPSYVFRGPFGHKGLEVARPEDKPAAPLFILSTRYDHATPLANAEHLSTLYPGSSVLIQEGWGHCALLTSKSDCTAKHLRTYFDTGKVPASGETCEEDCTASIPRKECPGFPF</sequence>
<reference evidence="4" key="1">
    <citation type="journal article" date="2021" name="Nat. Commun.">
        <title>Genetic determinants of endophytism in the Arabidopsis root mycobiome.</title>
        <authorList>
            <person name="Mesny F."/>
            <person name="Miyauchi S."/>
            <person name="Thiergart T."/>
            <person name="Pickel B."/>
            <person name="Atanasova L."/>
            <person name="Karlsson M."/>
            <person name="Huettel B."/>
            <person name="Barry K.W."/>
            <person name="Haridas S."/>
            <person name="Chen C."/>
            <person name="Bauer D."/>
            <person name="Andreopoulos W."/>
            <person name="Pangilinan J."/>
            <person name="LaButti K."/>
            <person name="Riley R."/>
            <person name="Lipzen A."/>
            <person name="Clum A."/>
            <person name="Drula E."/>
            <person name="Henrissat B."/>
            <person name="Kohler A."/>
            <person name="Grigoriev I.V."/>
            <person name="Martin F.M."/>
            <person name="Hacquard S."/>
        </authorList>
    </citation>
    <scope>NUCLEOTIDE SEQUENCE</scope>
    <source>
        <strain evidence="4">MPI-SDFR-AT-0117</strain>
    </source>
</reference>
<dbReference type="Pfam" id="PF08386">
    <property type="entry name" value="Abhydrolase_4"/>
    <property type="match status" value="1"/>
</dbReference>
<dbReference type="OrthoDB" id="425534at2759"/>
<dbReference type="GO" id="GO:0016787">
    <property type="term" value="F:hydrolase activity"/>
    <property type="evidence" value="ECO:0007669"/>
    <property type="project" value="UniProtKB-KW"/>
</dbReference>
<evidence type="ECO:0000256" key="1">
    <source>
        <dbReference type="ARBA" id="ARBA00010088"/>
    </source>
</evidence>